<evidence type="ECO:0000313" key="2">
    <source>
        <dbReference type="Proteomes" id="UP000030686"/>
    </source>
</evidence>
<organism evidence="1 2">
    <name type="scientific">Penicillium roqueforti (strain FM164)</name>
    <dbReference type="NCBI Taxonomy" id="1365484"/>
    <lineage>
        <taxon>Eukaryota</taxon>
        <taxon>Fungi</taxon>
        <taxon>Dikarya</taxon>
        <taxon>Ascomycota</taxon>
        <taxon>Pezizomycotina</taxon>
        <taxon>Eurotiomycetes</taxon>
        <taxon>Eurotiomycetidae</taxon>
        <taxon>Eurotiales</taxon>
        <taxon>Aspergillaceae</taxon>
        <taxon>Penicillium</taxon>
    </lineage>
</organism>
<gene>
    <name evidence="1" type="ORF">PROQFM164_S01g003407</name>
</gene>
<sequence length="97" mass="11219">MYPWIPERLYIYSVYSRDFRPSNYQHTALNIVISQTVKTIASTCRTKKSSLTDVRSRTRKRLVMYHLRTLGPEGFLGIYPGTSLISVPDIQKGIPLR</sequence>
<accession>W6PZX2</accession>
<protein>
    <submittedName>
        <fullName evidence="1">Genomic scaffold, ProqFM164S01</fullName>
    </submittedName>
</protein>
<dbReference type="EMBL" id="HG792015">
    <property type="protein sequence ID" value="CDM29595.1"/>
    <property type="molecule type" value="Genomic_DNA"/>
</dbReference>
<dbReference type="AlphaFoldDB" id="W6PZX2"/>
<evidence type="ECO:0000313" key="1">
    <source>
        <dbReference type="EMBL" id="CDM29595.1"/>
    </source>
</evidence>
<keyword evidence="2" id="KW-1185">Reference proteome</keyword>
<dbReference type="Proteomes" id="UP000030686">
    <property type="component" value="Unassembled WGS sequence"/>
</dbReference>
<reference evidence="1" key="1">
    <citation type="journal article" date="2014" name="Nat. Commun.">
        <title>Multiple recent horizontal transfers of a large genomic region in cheese making fungi.</title>
        <authorList>
            <person name="Cheeseman K."/>
            <person name="Ropars J."/>
            <person name="Renault P."/>
            <person name="Dupont J."/>
            <person name="Gouzy J."/>
            <person name="Branca A."/>
            <person name="Abraham A.L."/>
            <person name="Ceppi M."/>
            <person name="Conseiller E."/>
            <person name="Debuchy R."/>
            <person name="Malagnac F."/>
            <person name="Goarin A."/>
            <person name="Silar P."/>
            <person name="Lacoste S."/>
            <person name="Sallet E."/>
            <person name="Bensimon A."/>
            <person name="Giraud T."/>
            <person name="Brygoo Y."/>
        </authorList>
    </citation>
    <scope>NUCLEOTIDE SEQUENCE [LARGE SCALE GENOMIC DNA]</scope>
    <source>
        <strain evidence="1">FM164</strain>
    </source>
</reference>
<proteinExistence type="predicted"/>
<name>W6PZX2_PENRF</name>